<evidence type="ECO:0000313" key="3">
    <source>
        <dbReference type="Proteomes" id="UP000295371"/>
    </source>
</evidence>
<keyword evidence="1" id="KW-1133">Transmembrane helix</keyword>
<evidence type="ECO:0000313" key="2">
    <source>
        <dbReference type="EMBL" id="TDT33530.1"/>
    </source>
</evidence>
<reference evidence="2 3" key="1">
    <citation type="submission" date="2019-03" db="EMBL/GenBank/DDBJ databases">
        <title>Genomic Encyclopedia of Archaeal and Bacterial Type Strains, Phase II (KMG-II): from individual species to whole genera.</title>
        <authorList>
            <person name="Goeker M."/>
        </authorList>
    </citation>
    <scope>NUCLEOTIDE SEQUENCE [LARGE SCALE GENOMIC DNA]</scope>
    <source>
        <strain evidence="2 3">DSM 24323</strain>
    </source>
</reference>
<gene>
    <name evidence="2" type="ORF">CLV29_1151</name>
</gene>
<dbReference type="InterPro" id="IPR009937">
    <property type="entry name" value="Phage_holin_3_6"/>
</dbReference>
<proteinExistence type="predicted"/>
<comment type="caution">
    <text evidence="2">The sequence shown here is derived from an EMBL/GenBank/DDBJ whole genome shotgun (WGS) entry which is preliminary data.</text>
</comment>
<dbReference type="OrthoDB" id="3216929at2"/>
<keyword evidence="1" id="KW-0812">Transmembrane</keyword>
<evidence type="ECO:0000256" key="1">
    <source>
        <dbReference type="SAM" id="Phobius"/>
    </source>
</evidence>
<sequence length="149" mass="15536">MSQHPAQPPQPAGKDRGALQAADGRSVGEVMGDIAGDVSKLMRQEIALAKAEAQQSVTKVGKGVGMFVGAAIAGLLLLVFLSVSAWWGLGQFIGNQWSALIVALIWAVIAGVLALAGRAELQRIRGLSGTTETLSKIPNAVKGHEEDNR</sequence>
<feature type="transmembrane region" description="Helical" evidence="1">
    <location>
        <begin position="99"/>
        <end position="117"/>
    </location>
</feature>
<dbReference type="EMBL" id="SOAW01000001">
    <property type="protein sequence ID" value="TDT33530.1"/>
    <property type="molecule type" value="Genomic_DNA"/>
</dbReference>
<organism evidence="2 3">
    <name type="scientific">Naumannella halotolerans</name>
    <dbReference type="NCBI Taxonomy" id="993414"/>
    <lineage>
        <taxon>Bacteria</taxon>
        <taxon>Bacillati</taxon>
        <taxon>Actinomycetota</taxon>
        <taxon>Actinomycetes</taxon>
        <taxon>Propionibacteriales</taxon>
        <taxon>Propionibacteriaceae</taxon>
        <taxon>Naumannella</taxon>
    </lineage>
</organism>
<protein>
    <submittedName>
        <fullName evidence="2">Putative superfamily III holin-X</fullName>
    </submittedName>
</protein>
<dbReference type="Pfam" id="PF07332">
    <property type="entry name" value="Phage_holin_3_6"/>
    <property type="match status" value="1"/>
</dbReference>
<dbReference type="AlphaFoldDB" id="A0A4R7J7U2"/>
<feature type="transmembrane region" description="Helical" evidence="1">
    <location>
        <begin position="64"/>
        <end position="87"/>
    </location>
</feature>
<keyword evidence="3" id="KW-1185">Reference proteome</keyword>
<keyword evidence="1" id="KW-0472">Membrane</keyword>
<dbReference type="RefSeq" id="WP_133754029.1">
    <property type="nucleotide sequence ID" value="NZ_CP171129.1"/>
</dbReference>
<dbReference type="Proteomes" id="UP000295371">
    <property type="component" value="Unassembled WGS sequence"/>
</dbReference>
<accession>A0A4R7J7U2</accession>
<name>A0A4R7J7U2_9ACTN</name>